<dbReference type="STRING" id="504805.SAMN05421505_111109"/>
<proteinExistence type="predicted"/>
<organism evidence="2 3">
    <name type="scientific">Sinosporangium album</name>
    <dbReference type="NCBI Taxonomy" id="504805"/>
    <lineage>
        <taxon>Bacteria</taxon>
        <taxon>Bacillati</taxon>
        <taxon>Actinomycetota</taxon>
        <taxon>Actinomycetes</taxon>
        <taxon>Streptosporangiales</taxon>
        <taxon>Streptosporangiaceae</taxon>
        <taxon>Sinosporangium</taxon>
    </lineage>
</organism>
<dbReference type="EMBL" id="FNCN01000011">
    <property type="protein sequence ID" value="SDH09577.1"/>
    <property type="molecule type" value="Genomic_DNA"/>
</dbReference>
<evidence type="ECO:0008006" key="4">
    <source>
        <dbReference type="Google" id="ProtNLM"/>
    </source>
</evidence>
<sequence length="441" mass="47318">MAPPANERLARNENLQLLMERAGWRPETLARKVNLVLAGTREKRRVHEKTPYRWLNRGEVPHAPVPDVVAYLLSRAIGEPVAFDQVWPPGTRPCATWAWADDGRDIPWDHQGLLQLLGEWSHTMLTRRRCLVLGGAALTGAAWQWLDAPAPIPALRGEGDQITPETLSLIDTIVAGAQSLDEKHGSGAADFVASQFNAVARLLRRSSYDAKTGQRLCTALGQLAQTSGWMAHEAARDGQAQRWFLTGLRAAHSAGDPALAAGIIALMSNQATTIGKSAEAIQLAAAAQEAARGCSRSVRAIVSARSCLAYADVGDSAGFHRSRDGAMELITRAAEEGEQPPGWASHVTPSEPAVGAAARHLAQPRPHPRRRPGRGRRSGPIRAAAAAVGDVGAVRGPTRRPPRRPGAARAAHHRSPRPGARHRTAPCLKLLQPPVQRLASA</sequence>
<feature type="compositionally biased region" description="Basic residues" evidence="1">
    <location>
        <begin position="410"/>
        <end position="424"/>
    </location>
</feature>
<feature type="compositionally biased region" description="Low complexity" evidence="1">
    <location>
        <begin position="380"/>
        <end position="396"/>
    </location>
</feature>
<evidence type="ECO:0000313" key="2">
    <source>
        <dbReference type="EMBL" id="SDH09577.1"/>
    </source>
</evidence>
<reference evidence="2 3" key="1">
    <citation type="submission" date="2016-10" db="EMBL/GenBank/DDBJ databases">
        <authorList>
            <person name="de Groot N.N."/>
        </authorList>
    </citation>
    <scope>NUCLEOTIDE SEQUENCE [LARGE SCALE GENOMIC DNA]</scope>
    <source>
        <strain evidence="2 3">CPCC 201354</strain>
    </source>
</reference>
<evidence type="ECO:0000256" key="1">
    <source>
        <dbReference type="SAM" id="MobiDB-lite"/>
    </source>
</evidence>
<evidence type="ECO:0000313" key="3">
    <source>
        <dbReference type="Proteomes" id="UP000198923"/>
    </source>
</evidence>
<keyword evidence="3" id="KW-1185">Reference proteome</keyword>
<dbReference type="AlphaFoldDB" id="A0A1G7ZLW1"/>
<dbReference type="OrthoDB" id="3213425at2"/>
<name>A0A1G7ZLW1_9ACTN</name>
<feature type="region of interest" description="Disordered" evidence="1">
    <location>
        <begin position="335"/>
        <end position="441"/>
    </location>
</feature>
<accession>A0A1G7ZLW1</accession>
<protein>
    <recommendedName>
        <fullName evidence="4">Transcriptional regulator</fullName>
    </recommendedName>
</protein>
<gene>
    <name evidence="2" type="ORF">SAMN05421505_111109</name>
</gene>
<dbReference type="Proteomes" id="UP000198923">
    <property type="component" value="Unassembled WGS sequence"/>
</dbReference>
<dbReference type="RefSeq" id="WP_093170826.1">
    <property type="nucleotide sequence ID" value="NZ_FNCN01000011.1"/>
</dbReference>
<feature type="compositionally biased region" description="Basic residues" evidence="1">
    <location>
        <begin position="366"/>
        <end position="379"/>
    </location>
</feature>